<evidence type="ECO:0000313" key="1">
    <source>
        <dbReference type="EMBL" id="KAF2474288.1"/>
    </source>
</evidence>
<name>A0ACB6R4R1_9PLEO</name>
<comment type="caution">
    <text evidence="1">The sequence shown here is derived from an EMBL/GenBank/DDBJ whole genome shotgun (WGS) entry which is preliminary data.</text>
</comment>
<gene>
    <name evidence="1" type="ORF">BDR25DRAFT_340814</name>
</gene>
<sequence length="228" mass="25212">MTALNYVVPNLYHHFPRGPGAFNCRASQTYPCYFRTTSQNQSQAQILTNKDRPVVAADQCTSQFLLGGPECRKLAYVKTSSSGGGGAQAQPQKKDKEKAKEKSKVTSESSNEDDYILDEFGCPDITKRFYCLECGGQDENGKCKGDPEDNNMFKGCRCHPDPDWSKNPPGLVRPDYRKHQQAIRDRHLLPDDDVGGPGRAGNVSRSDPATVIIRTPLPSMTVKLVDTI</sequence>
<dbReference type="Proteomes" id="UP000799755">
    <property type="component" value="Unassembled WGS sequence"/>
</dbReference>
<protein>
    <submittedName>
        <fullName evidence="1">Uncharacterized protein</fullName>
    </submittedName>
</protein>
<reference evidence="1" key="1">
    <citation type="journal article" date="2020" name="Stud. Mycol.">
        <title>101 Dothideomycetes genomes: a test case for predicting lifestyles and emergence of pathogens.</title>
        <authorList>
            <person name="Haridas S."/>
            <person name="Albert R."/>
            <person name="Binder M."/>
            <person name="Bloem J."/>
            <person name="Labutti K."/>
            <person name="Salamov A."/>
            <person name="Andreopoulos B."/>
            <person name="Baker S."/>
            <person name="Barry K."/>
            <person name="Bills G."/>
            <person name="Bluhm B."/>
            <person name="Cannon C."/>
            <person name="Castanera R."/>
            <person name="Culley D."/>
            <person name="Daum C."/>
            <person name="Ezra D."/>
            <person name="Gonzalez J."/>
            <person name="Henrissat B."/>
            <person name="Kuo A."/>
            <person name="Liang C."/>
            <person name="Lipzen A."/>
            <person name="Lutzoni F."/>
            <person name="Magnuson J."/>
            <person name="Mondo S."/>
            <person name="Nolan M."/>
            <person name="Ohm R."/>
            <person name="Pangilinan J."/>
            <person name="Park H.-J."/>
            <person name="Ramirez L."/>
            <person name="Alfaro M."/>
            <person name="Sun H."/>
            <person name="Tritt A."/>
            <person name="Yoshinaga Y."/>
            <person name="Zwiers L.-H."/>
            <person name="Turgeon B."/>
            <person name="Goodwin S."/>
            <person name="Spatafora J."/>
            <person name="Crous P."/>
            <person name="Grigoriev I."/>
        </authorList>
    </citation>
    <scope>NUCLEOTIDE SEQUENCE</scope>
    <source>
        <strain evidence="1">ATCC 200398</strain>
    </source>
</reference>
<organism evidence="1 2">
    <name type="scientific">Lindgomyces ingoldianus</name>
    <dbReference type="NCBI Taxonomy" id="673940"/>
    <lineage>
        <taxon>Eukaryota</taxon>
        <taxon>Fungi</taxon>
        <taxon>Dikarya</taxon>
        <taxon>Ascomycota</taxon>
        <taxon>Pezizomycotina</taxon>
        <taxon>Dothideomycetes</taxon>
        <taxon>Pleosporomycetidae</taxon>
        <taxon>Pleosporales</taxon>
        <taxon>Lindgomycetaceae</taxon>
        <taxon>Lindgomyces</taxon>
    </lineage>
</organism>
<dbReference type="EMBL" id="MU003498">
    <property type="protein sequence ID" value="KAF2474288.1"/>
    <property type="molecule type" value="Genomic_DNA"/>
</dbReference>
<evidence type="ECO:0000313" key="2">
    <source>
        <dbReference type="Proteomes" id="UP000799755"/>
    </source>
</evidence>
<accession>A0ACB6R4R1</accession>
<keyword evidence="2" id="KW-1185">Reference proteome</keyword>
<proteinExistence type="predicted"/>